<organism evidence="3 4">
    <name type="scientific">Apiospora rasikravindrae</name>
    <dbReference type="NCBI Taxonomy" id="990691"/>
    <lineage>
        <taxon>Eukaryota</taxon>
        <taxon>Fungi</taxon>
        <taxon>Dikarya</taxon>
        <taxon>Ascomycota</taxon>
        <taxon>Pezizomycotina</taxon>
        <taxon>Sordariomycetes</taxon>
        <taxon>Xylariomycetidae</taxon>
        <taxon>Amphisphaeriales</taxon>
        <taxon>Apiosporaceae</taxon>
        <taxon>Apiospora</taxon>
    </lineage>
</organism>
<dbReference type="PANTHER" id="PTHR47417:SF1">
    <property type="entry name" value="SMR DOMAIN-CONTAINING PROTEIN YPL199C"/>
    <property type="match status" value="1"/>
</dbReference>
<dbReference type="InterPro" id="IPR036063">
    <property type="entry name" value="Smr_dom_sf"/>
</dbReference>
<dbReference type="Proteomes" id="UP001444661">
    <property type="component" value="Unassembled WGS sequence"/>
</dbReference>
<feature type="compositionally biased region" description="Low complexity" evidence="1">
    <location>
        <begin position="235"/>
        <end position="269"/>
    </location>
</feature>
<reference evidence="3 4" key="1">
    <citation type="submission" date="2023-01" db="EMBL/GenBank/DDBJ databases">
        <title>Analysis of 21 Apiospora genomes using comparative genomics revels a genus with tremendous synthesis potential of carbohydrate active enzymes and secondary metabolites.</title>
        <authorList>
            <person name="Sorensen T."/>
        </authorList>
    </citation>
    <scope>NUCLEOTIDE SEQUENCE [LARGE SCALE GENOMIC DNA]</scope>
    <source>
        <strain evidence="3 4">CBS 33761</strain>
    </source>
</reference>
<feature type="region of interest" description="Disordered" evidence="1">
    <location>
        <begin position="1"/>
        <end position="25"/>
    </location>
</feature>
<evidence type="ECO:0000313" key="3">
    <source>
        <dbReference type="EMBL" id="KAK8034757.1"/>
    </source>
</evidence>
<evidence type="ECO:0000256" key="1">
    <source>
        <dbReference type="SAM" id="MobiDB-lite"/>
    </source>
</evidence>
<name>A0ABR1SK94_9PEZI</name>
<feature type="region of interest" description="Disordered" evidence="1">
    <location>
        <begin position="208"/>
        <end position="284"/>
    </location>
</feature>
<dbReference type="Pfam" id="PF01713">
    <property type="entry name" value="Smr"/>
    <property type="match status" value="1"/>
</dbReference>
<dbReference type="PANTHER" id="PTHR47417">
    <property type="entry name" value="SMR DOMAIN-CONTAINING PROTEIN YPL199C"/>
    <property type="match status" value="1"/>
</dbReference>
<sequence length="302" mass="33370">MAGGNSIPMTRLGGNAFSHSADNDAEKEYDRLRDMARDAAQKRNACFDKVRNQWDPPRPPLPSPIRKNSQNAYLLTHCLQAHQAYERGDGAEAKQLSNEGKRHAAQMEAYNKQASEYIFRENNATGRVADDTIDLHGQFVEEAEDILEARIRDARARGQTHLHVIVGQGHHSAGHVQKIKPRVEQVCRELGLHYATEENAGRIYVDLQGGEVGGMPPPPQKPSGGYAGGGGSGGKHQPQHQQPQHGGQKQPQHGGQQQQQQSRPQQGSGRQDRPEQRPDEDAMDKLFGNVCKNLNKFCCAVM</sequence>
<dbReference type="Pfam" id="PF08590">
    <property type="entry name" value="DUF1771"/>
    <property type="match status" value="1"/>
</dbReference>
<evidence type="ECO:0000259" key="2">
    <source>
        <dbReference type="PROSITE" id="PS50828"/>
    </source>
</evidence>
<evidence type="ECO:0000313" key="4">
    <source>
        <dbReference type="Proteomes" id="UP001444661"/>
    </source>
</evidence>
<protein>
    <submittedName>
        <fullName evidence="3">SMR domain-containing protein</fullName>
    </submittedName>
</protein>
<proteinExistence type="predicted"/>
<feature type="compositionally biased region" description="Basic and acidic residues" evidence="1">
    <location>
        <begin position="270"/>
        <end position="284"/>
    </location>
</feature>
<dbReference type="SMART" id="SM01162">
    <property type="entry name" value="DUF1771"/>
    <property type="match status" value="1"/>
</dbReference>
<comment type="caution">
    <text evidence="3">The sequence shown here is derived from an EMBL/GenBank/DDBJ whole genome shotgun (WGS) entry which is preliminary data.</text>
</comment>
<keyword evidence="4" id="KW-1185">Reference proteome</keyword>
<dbReference type="PROSITE" id="PS50828">
    <property type="entry name" value="SMR"/>
    <property type="match status" value="1"/>
</dbReference>
<dbReference type="Gene3D" id="3.30.1370.110">
    <property type="match status" value="1"/>
</dbReference>
<feature type="domain" description="Smr" evidence="2">
    <location>
        <begin position="133"/>
        <end position="208"/>
    </location>
</feature>
<gene>
    <name evidence="3" type="ORF">PG993_009752</name>
</gene>
<dbReference type="InterPro" id="IPR002625">
    <property type="entry name" value="Smr_dom"/>
</dbReference>
<accession>A0ABR1SK94</accession>
<dbReference type="EMBL" id="JAQQWK010000009">
    <property type="protein sequence ID" value="KAK8034757.1"/>
    <property type="molecule type" value="Genomic_DNA"/>
</dbReference>
<dbReference type="SMART" id="SM00463">
    <property type="entry name" value="SMR"/>
    <property type="match status" value="1"/>
</dbReference>
<dbReference type="InterPro" id="IPR013899">
    <property type="entry name" value="DUF1771"/>
</dbReference>
<feature type="compositionally biased region" description="Gly residues" evidence="1">
    <location>
        <begin position="225"/>
        <end position="234"/>
    </location>
</feature>
<dbReference type="SUPFAM" id="SSF160443">
    <property type="entry name" value="SMR domain-like"/>
    <property type="match status" value="1"/>
</dbReference>
<dbReference type="InterPro" id="IPR053020">
    <property type="entry name" value="Smr_domain_protein"/>
</dbReference>